<sequence>MRKCQGGRPPGLEHGAARGVGGRPPGLEYAVRSSALTVCDRPPVFGEYPTARLGVRSGVRPSRHRPPGLHQLERKCPPVSNVRDRSSACLQRSPSVVRPLKCVLTGSARIQSKHIVS</sequence>
<accession>A0A0L9UB66</accession>
<reference evidence="3" key="1">
    <citation type="journal article" date="2015" name="Proc. Natl. Acad. Sci. U.S.A.">
        <title>Genome sequencing of adzuki bean (Vigna angularis) provides insight into high starch and low fat accumulation and domestication.</title>
        <authorList>
            <person name="Yang K."/>
            <person name="Tian Z."/>
            <person name="Chen C."/>
            <person name="Luo L."/>
            <person name="Zhao B."/>
            <person name="Wang Z."/>
            <person name="Yu L."/>
            <person name="Li Y."/>
            <person name="Sun Y."/>
            <person name="Li W."/>
            <person name="Chen Y."/>
            <person name="Li Y."/>
            <person name="Zhang Y."/>
            <person name="Ai D."/>
            <person name="Zhao J."/>
            <person name="Shang C."/>
            <person name="Ma Y."/>
            <person name="Wu B."/>
            <person name="Wang M."/>
            <person name="Gao L."/>
            <person name="Sun D."/>
            <person name="Zhang P."/>
            <person name="Guo F."/>
            <person name="Wang W."/>
            <person name="Li Y."/>
            <person name="Wang J."/>
            <person name="Varshney R.K."/>
            <person name="Wang J."/>
            <person name="Ling H.Q."/>
            <person name="Wan P."/>
        </authorList>
    </citation>
    <scope>NUCLEOTIDE SEQUENCE</scope>
    <source>
        <strain evidence="3">cv. Jingnong 6</strain>
    </source>
</reference>
<organism evidence="2 3">
    <name type="scientific">Phaseolus angularis</name>
    <name type="common">Azuki bean</name>
    <name type="synonym">Vigna angularis</name>
    <dbReference type="NCBI Taxonomy" id="3914"/>
    <lineage>
        <taxon>Eukaryota</taxon>
        <taxon>Viridiplantae</taxon>
        <taxon>Streptophyta</taxon>
        <taxon>Embryophyta</taxon>
        <taxon>Tracheophyta</taxon>
        <taxon>Spermatophyta</taxon>
        <taxon>Magnoliopsida</taxon>
        <taxon>eudicotyledons</taxon>
        <taxon>Gunneridae</taxon>
        <taxon>Pentapetalae</taxon>
        <taxon>rosids</taxon>
        <taxon>fabids</taxon>
        <taxon>Fabales</taxon>
        <taxon>Fabaceae</taxon>
        <taxon>Papilionoideae</taxon>
        <taxon>50 kb inversion clade</taxon>
        <taxon>NPAAA clade</taxon>
        <taxon>indigoferoid/millettioid clade</taxon>
        <taxon>Phaseoleae</taxon>
        <taxon>Vigna</taxon>
    </lineage>
</organism>
<gene>
    <name evidence="2" type="ORF">LR48_Vigan04g000500</name>
</gene>
<feature type="region of interest" description="Disordered" evidence="1">
    <location>
        <begin position="1"/>
        <end position="24"/>
    </location>
</feature>
<dbReference type="AlphaFoldDB" id="A0A0L9UB66"/>
<proteinExistence type="predicted"/>
<protein>
    <submittedName>
        <fullName evidence="2">Uncharacterized protein</fullName>
    </submittedName>
</protein>
<dbReference type="EMBL" id="CM003374">
    <property type="protein sequence ID" value="KOM39807.1"/>
    <property type="molecule type" value="Genomic_DNA"/>
</dbReference>
<dbReference type="Proteomes" id="UP000053144">
    <property type="component" value="Chromosome 4"/>
</dbReference>
<name>A0A0L9UB66_PHAAN</name>
<evidence type="ECO:0000256" key="1">
    <source>
        <dbReference type="SAM" id="MobiDB-lite"/>
    </source>
</evidence>
<evidence type="ECO:0000313" key="3">
    <source>
        <dbReference type="Proteomes" id="UP000053144"/>
    </source>
</evidence>
<evidence type="ECO:0000313" key="2">
    <source>
        <dbReference type="EMBL" id="KOM39807.1"/>
    </source>
</evidence>
<dbReference type="Gramene" id="KOM39807">
    <property type="protein sequence ID" value="KOM39807"/>
    <property type="gene ID" value="LR48_Vigan04g000500"/>
</dbReference>